<keyword evidence="7" id="KW-1185">Reference proteome</keyword>
<accession>A0A4V3BW87</accession>
<dbReference type="EMBL" id="SNWF01000004">
    <property type="protein sequence ID" value="TDN93718.1"/>
    <property type="molecule type" value="Genomic_DNA"/>
</dbReference>
<dbReference type="InterPro" id="IPR000847">
    <property type="entry name" value="LysR_HTH_N"/>
</dbReference>
<dbReference type="InterPro" id="IPR036388">
    <property type="entry name" value="WH-like_DNA-bd_sf"/>
</dbReference>
<dbReference type="PANTHER" id="PTHR30419">
    <property type="entry name" value="HTH-TYPE TRANSCRIPTIONAL REGULATOR YBHD"/>
    <property type="match status" value="1"/>
</dbReference>
<dbReference type="PROSITE" id="PS50931">
    <property type="entry name" value="HTH_LYSR"/>
    <property type="match status" value="1"/>
</dbReference>
<evidence type="ECO:0000256" key="1">
    <source>
        <dbReference type="ARBA" id="ARBA00009437"/>
    </source>
</evidence>
<dbReference type="OrthoDB" id="9786526at2"/>
<dbReference type="GO" id="GO:0003677">
    <property type="term" value="F:DNA binding"/>
    <property type="evidence" value="ECO:0007669"/>
    <property type="project" value="UniProtKB-KW"/>
</dbReference>
<dbReference type="InterPro" id="IPR036390">
    <property type="entry name" value="WH_DNA-bd_sf"/>
</dbReference>
<feature type="domain" description="HTH lysR-type" evidence="5">
    <location>
        <begin position="1"/>
        <end position="58"/>
    </location>
</feature>
<evidence type="ECO:0000313" key="7">
    <source>
        <dbReference type="Proteomes" id="UP000294737"/>
    </source>
</evidence>
<keyword evidence="3 6" id="KW-0238">DNA-binding</keyword>
<dbReference type="Proteomes" id="UP000294737">
    <property type="component" value="Unassembled WGS sequence"/>
</dbReference>
<dbReference type="InterPro" id="IPR050950">
    <property type="entry name" value="HTH-type_LysR_regulators"/>
</dbReference>
<evidence type="ECO:0000256" key="4">
    <source>
        <dbReference type="ARBA" id="ARBA00023163"/>
    </source>
</evidence>
<reference evidence="6 7" key="1">
    <citation type="submission" date="2019-03" db="EMBL/GenBank/DDBJ databases">
        <title>Genomic Encyclopedia of Type Strains, Phase IV (KMG-IV): sequencing the most valuable type-strain genomes for metagenomic binning, comparative biology and taxonomic classification.</title>
        <authorList>
            <person name="Goeker M."/>
        </authorList>
    </citation>
    <scope>NUCLEOTIDE SEQUENCE [LARGE SCALE GENOMIC DNA]</scope>
    <source>
        <strain evidence="6 7">DSM 18555</strain>
    </source>
</reference>
<dbReference type="PRINTS" id="PR00039">
    <property type="entry name" value="HTHLYSR"/>
</dbReference>
<protein>
    <submittedName>
        <fullName evidence="6">DNA-binding transcriptional LysR family regulator</fullName>
    </submittedName>
</protein>
<dbReference type="Pfam" id="PF03466">
    <property type="entry name" value="LysR_substrate"/>
    <property type="match status" value="1"/>
</dbReference>
<evidence type="ECO:0000313" key="6">
    <source>
        <dbReference type="EMBL" id="TDN93718.1"/>
    </source>
</evidence>
<evidence type="ECO:0000259" key="5">
    <source>
        <dbReference type="PROSITE" id="PS50931"/>
    </source>
</evidence>
<dbReference type="FunFam" id="1.10.10.10:FF:000001">
    <property type="entry name" value="LysR family transcriptional regulator"/>
    <property type="match status" value="1"/>
</dbReference>
<dbReference type="SUPFAM" id="SSF53850">
    <property type="entry name" value="Periplasmic binding protein-like II"/>
    <property type="match status" value="1"/>
</dbReference>
<dbReference type="GO" id="GO:0005829">
    <property type="term" value="C:cytosol"/>
    <property type="evidence" value="ECO:0007669"/>
    <property type="project" value="TreeGrafter"/>
</dbReference>
<keyword evidence="2" id="KW-0805">Transcription regulation</keyword>
<name>A0A4V3BW87_9BURK</name>
<evidence type="ECO:0000256" key="2">
    <source>
        <dbReference type="ARBA" id="ARBA00023015"/>
    </source>
</evidence>
<comment type="similarity">
    <text evidence="1">Belongs to the LysR transcriptional regulatory family.</text>
</comment>
<sequence>MFVRQLDYLVTLAREKHFARAAEICCVSQPALSAAVRNLETELGVAIVQRGQRFQGFTPEGERILDWARQTLAALEGLKQEASMSLAKLSGTLRMGAIPTTMPIVSLLTGACRKQHADLRQLVLSLSTEEIMRKLDDFELDVGLTYLEDQRLDGFHVQPLYRERYMLLARDQSAIGDRTEISWKDAAELPMCLLTSHMQNRRIVDAAFRRADVQANVAAETDSTFALYSHVRHAGLFSVVPHSLLCLFELRDDMVAIPLVPELSRTIGMISLAHNPCSPIVTAARTIAAQIDLQARFDAYITGSYQPITSND</sequence>
<dbReference type="AlphaFoldDB" id="A0A4V3BW87"/>
<gene>
    <name evidence="6" type="ORF">EV677_0248</name>
</gene>
<dbReference type="RefSeq" id="WP_112990427.1">
    <property type="nucleotide sequence ID" value="NZ_PTLZ01000001.1"/>
</dbReference>
<dbReference type="SUPFAM" id="SSF46785">
    <property type="entry name" value="Winged helix' DNA-binding domain"/>
    <property type="match status" value="1"/>
</dbReference>
<organism evidence="6 7">
    <name type="scientific">Herminiimonas fonticola</name>
    <dbReference type="NCBI Taxonomy" id="303380"/>
    <lineage>
        <taxon>Bacteria</taxon>
        <taxon>Pseudomonadati</taxon>
        <taxon>Pseudomonadota</taxon>
        <taxon>Betaproteobacteria</taxon>
        <taxon>Burkholderiales</taxon>
        <taxon>Oxalobacteraceae</taxon>
        <taxon>Herminiimonas</taxon>
    </lineage>
</organism>
<dbReference type="Pfam" id="PF00126">
    <property type="entry name" value="HTH_1"/>
    <property type="match status" value="1"/>
</dbReference>
<dbReference type="CDD" id="cd05466">
    <property type="entry name" value="PBP2_LTTR_substrate"/>
    <property type="match status" value="1"/>
</dbReference>
<evidence type="ECO:0000256" key="3">
    <source>
        <dbReference type="ARBA" id="ARBA00023125"/>
    </source>
</evidence>
<dbReference type="Gene3D" id="3.40.190.290">
    <property type="match status" value="1"/>
</dbReference>
<proteinExistence type="inferred from homology"/>
<dbReference type="PANTHER" id="PTHR30419:SF31">
    <property type="entry name" value="BLR3139 PROTEIN"/>
    <property type="match status" value="1"/>
</dbReference>
<dbReference type="InterPro" id="IPR005119">
    <property type="entry name" value="LysR_subst-bd"/>
</dbReference>
<comment type="caution">
    <text evidence="6">The sequence shown here is derived from an EMBL/GenBank/DDBJ whole genome shotgun (WGS) entry which is preliminary data.</text>
</comment>
<dbReference type="Gene3D" id="1.10.10.10">
    <property type="entry name" value="Winged helix-like DNA-binding domain superfamily/Winged helix DNA-binding domain"/>
    <property type="match status" value="1"/>
</dbReference>
<keyword evidence="4" id="KW-0804">Transcription</keyword>
<dbReference type="GO" id="GO:0003700">
    <property type="term" value="F:DNA-binding transcription factor activity"/>
    <property type="evidence" value="ECO:0007669"/>
    <property type="project" value="InterPro"/>
</dbReference>